<evidence type="ECO:0000313" key="2">
    <source>
        <dbReference type="Proteomes" id="UP000319160"/>
    </source>
</evidence>
<accession>A0A553I344</accession>
<reference evidence="2" key="1">
    <citation type="submission" date="2019-06" db="EMBL/GenBank/DDBJ databases">
        <title>Draft genome sequence of the griseofulvin-producing fungus Xylaria cubensis strain G536.</title>
        <authorList>
            <person name="Mead M.E."/>
            <person name="Raja H.A."/>
            <person name="Steenwyk J.L."/>
            <person name="Knowles S.L."/>
            <person name="Oberlies N.H."/>
            <person name="Rokas A."/>
        </authorList>
    </citation>
    <scope>NUCLEOTIDE SEQUENCE [LARGE SCALE GENOMIC DNA]</scope>
    <source>
        <strain evidence="2">G536</strain>
    </source>
</reference>
<dbReference type="AlphaFoldDB" id="A0A553I344"/>
<gene>
    <name evidence="1" type="ORF">FHL15_004395</name>
</gene>
<name>A0A553I344_9PEZI</name>
<dbReference type="EMBL" id="VFLP01000020">
    <property type="protein sequence ID" value="TRX94623.1"/>
    <property type="molecule type" value="Genomic_DNA"/>
</dbReference>
<sequence length="75" mass="7915">MLAGAEDQNRAVKPSATRDGILELLYLHTAICVVSAAEGGSGIAEIYKMLWHGSINKKTAIGDDEACKPDPVSCI</sequence>
<proteinExistence type="predicted"/>
<dbReference type="Proteomes" id="UP000319160">
    <property type="component" value="Unassembled WGS sequence"/>
</dbReference>
<organism evidence="1 2">
    <name type="scientific">Xylaria flabelliformis</name>
    <dbReference type="NCBI Taxonomy" id="2512241"/>
    <lineage>
        <taxon>Eukaryota</taxon>
        <taxon>Fungi</taxon>
        <taxon>Dikarya</taxon>
        <taxon>Ascomycota</taxon>
        <taxon>Pezizomycotina</taxon>
        <taxon>Sordariomycetes</taxon>
        <taxon>Xylariomycetidae</taxon>
        <taxon>Xylariales</taxon>
        <taxon>Xylariaceae</taxon>
        <taxon>Xylaria</taxon>
    </lineage>
</organism>
<comment type="caution">
    <text evidence="1">The sequence shown here is derived from an EMBL/GenBank/DDBJ whole genome shotgun (WGS) entry which is preliminary data.</text>
</comment>
<keyword evidence="2" id="KW-1185">Reference proteome</keyword>
<evidence type="ECO:0000313" key="1">
    <source>
        <dbReference type="EMBL" id="TRX94623.1"/>
    </source>
</evidence>
<protein>
    <submittedName>
        <fullName evidence="1">Uncharacterized protein</fullName>
    </submittedName>
</protein>